<protein>
    <submittedName>
        <fullName evidence="2">3-carboxymuconate cyclase</fullName>
    </submittedName>
</protein>
<dbReference type="PANTHER" id="PTHR30344">
    <property type="entry name" value="6-PHOSPHOGLUCONOLACTONASE-RELATED"/>
    <property type="match status" value="1"/>
</dbReference>
<dbReference type="EMBL" id="LYPB01000060">
    <property type="protein sequence ID" value="OAS19097.1"/>
    <property type="molecule type" value="Genomic_DNA"/>
</dbReference>
<dbReference type="AlphaFoldDB" id="A0A198AD62"/>
<evidence type="ECO:0000313" key="2">
    <source>
        <dbReference type="EMBL" id="OAS19097.1"/>
    </source>
</evidence>
<dbReference type="InterPro" id="IPR015943">
    <property type="entry name" value="WD40/YVTN_repeat-like_dom_sf"/>
</dbReference>
<comment type="caution">
    <text evidence="2">The sequence shown here is derived from an EMBL/GenBank/DDBJ whole genome shotgun (WGS) entry which is preliminary data.</text>
</comment>
<proteinExistence type="inferred from homology"/>
<keyword evidence="3" id="KW-1185">Reference proteome</keyword>
<dbReference type="GO" id="GO:0017057">
    <property type="term" value="F:6-phosphogluconolactonase activity"/>
    <property type="evidence" value="ECO:0007669"/>
    <property type="project" value="TreeGrafter"/>
</dbReference>
<dbReference type="Pfam" id="PF10282">
    <property type="entry name" value="Lactonase"/>
    <property type="match status" value="1"/>
</dbReference>
<dbReference type="InterPro" id="IPR019405">
    <property type="entry name" value="Lactonase_7-beta_prop"/>
</dbReference>
<gene>
    <name evidence="2" type="ORF">A8708_27485</name>
</gene>
<dbReference type="PANTHER" id="PTHR30344:SF1">
    <property type="entry name" value="6-PHOSPHOGLUCONOLACTONASE"/>
    <property type="match status" value="1"/>
</dbReference>
<organism evidence="2 3">
    <name type="scientific">Paenibacillus oryzisoli</name>
    <dbReference type="NCBI Taxonomy" id="1850517"/>
    <lineage>
        <taxon>Bacteria</taxon>
        <taxon>Bacillati</taxon>
        <taxon>Bacillota</taxon>
        <taxon>Bacilli</taxon>
        <taxon>Bacillales</taxon>
        <taxon>Paenibacillaceae</taxon>
        <taxon>Paenibacillus</taxon>
    </lineage>
</organism>
<dbReference type="Gene3D" id="2.130.10.10">
    <property type="entry name" value="YVTN repeat-like/Quinoprotein amine dehydrogenase"/>
    <property type="match status" value="1"/>
</dbReference>
<evidence type="ECO:0000313" key="3">
    <source>
        <dbReference type="Proteomes" id="UP000078454"/>
    </source>
</evidence>
<sequence>MNGVTSVNKQQHTKQTLAFIGSYADAQNPGVYTAQFDAETGSLELTHNVSGLQNPTFLAIDEVNWRLYALGEGIGDEGQKCGAASAFAIQPETGELSLLNQVNTLPATTCHIQLDNSNQVIMVTSYHGGMVGLSPIEADGQIGTNADIRQHQGASLLPVQDRPRAHSVFVDRNNQYIGACDLGLDKIIIYKLDLADKRLLPHREVSVAPGSGPRHFVFHPSYKYGYVINELGSTVSAFTYDEEQGLLAEIQTLSTLPASFDGENACADIHVSPDGRFLYGSNRGHDSIVVYAIDEQTGKLQPIEHAPTLGKHPRNFGLSPDGRFALVANKDSDNIVSFARDEATGKLVPTGSVLEMSQPVCIKFLAVR</sequence>
<dbReference type="OrthoDB" id="9790815at2"/>
<dbReference type="Proteomes" id="UP000078454">
    <property type="component" value="Unassembled WGS sequence"/>
</dbReference>
<dbReference type="STRING" id="1850517.A8708_27485"/>
<name>A0A198AD62_9BACL</name>
<dbReference type="GO" id="GO:0005829">
    <property type="term" value="C:cytosol"/>
    <property type="evidence" value="ECO:0007669"/>
    <property type="project" value="TreeGrafter"/>
</dbReference>
<evidence type="ECO:0000256" key="1">
    <source>
        <dbReference type="ARBA" id="ARBA00005564"/>
    </source>
</evidence>
<reference evidence="2 3" key="1">
    <citation type="submission" date="2016-05" db="EMBL/GenBank/DDBJ databases">
        <title>Paenibacillus sp. 1ZS3-15 nov., isolated from the rhizosphere soil.</title>
        <authorList>
            <person name="Zhang X.X."/>
            <person name="Zhang J."/>
        </authorList>
    </citation>
    <scope>NUCLEOTIDE SEQUENCE [LARGE SCALE GENOMIC DNA]</scope>
    <source>
        <strain evidence="2 3">1ZS3-15</strain>
    </source>
</reference>
<accession>A0A198AD62</accession>
<dbReference type="InterPro" id="IPR011048">
    <property type="entry name" value="Haem_d1_sf"/>
</dbReference>
<dbReference type="FunFam" id="2.130.10.10:FF:000306">
    <property type="entry name" value="3-carboxymuconate cyclase"/>
    <property type="match status" value="1"/>
</dbReference>
<dbReference type="InterPro" id="IPR050282">
    <property type="entry name" value="Cycloisomerase_2"/>
</dbReference>
<dbReference type="SUPFAM" id="SSF51004">
    <property type="entry name" value="C-terminal (heme d1) domain of cytochrome cd1-nitrite reductase"/>
    <property type="match status" value="1"/>
</dbReference>
<comment type="similarity">
    <text evidence="1">Belongs to the cycloisomerase 2 family.</text>
</comment>